<proteinExistence type="inferred from homology"/>
<dbReference type="STRING" id="667725.A0A0L0FTB6"/>
<dbReference type="Proteomes" id="UP000054560">
    <property type="component" value="Unassembled WGS sequence"/>
</dbReference>
<comment type="similarity">
    <text evidence="2">Belongs to the VPS25 family.</text>
</comment>
<keyword evidence="9" id="KW-1185">Reference proteome</keyword>
<organism evidence="8 9">
    <name type="scientific">Sphaeroforma arctica JP610</name>
    <dbReference type="NCBI Taxonomy" id="667725"/>
    <lineage>
        <taxon>Eukaryota</taxon>
        <taxon>Ichthyosporea</taxon>
        <taxon>Ichthyophonida</taxon>
        <taxon>Sphaeroforma</taxon>
    </lineage>
</organism>
<dbReference type="SUPFAM" id="SSF46785">
    <property type="entry name" value="Winged helix' DNA-binding domain"/>
    <property type="match status" value="2"/>
</dbReference>
<reference evidence="8 9" key="1">
    <citation type="submission" date="2011-02" db="EMBL/GenBank/DDBJ databases">
        <title>The Genome Sequence of Sphaeroforma arctica JP610.</title>
        <authorList>
            <consortium name="The Broad Institute Genome Sequencing Platform"/>
            <person name="Russ C."/>
            <person name="Cuomo C."/>
            <person name="Young S.K."/>
            <person name="Zeng Q."/>
            <person name="Gargeya S."/>
            <person name="Alvarado L."/>
            <person name="Berlin A."/>
            <person name="Chapman S.B."/>
            <person name="Chen Z."/>
            <person name="Freedman E."/>
            <person name="Gellesch M."/>
            <person name="Goldberg J."/>
            <person name="Griggs A."/>
            <person name="Gujja S."/>
            <person name="Heilman E."/>
            <person name="Heiman D."/>
            <person name="Howarth C."/>
            <person name="Mehta T."/>
            <person name="Neiman D."/>
            <person name="Pearson M."/>
            <person name="Roberts A."/>
            <person name="Saif S."/>
            <person name="Shea T."/>
            <person name="Shenoy N."/>
            <person name="Sisk P."/>
            <person name="Stolte C."/>
            <person name="Sykes S."/>
            <person name="White J."/>
            <person name="Yandava C."/>
            <person name="Burger G."/>
            <person name="Gray M.W."/>
            <person name="Holland P.W.H."/>
            <person name="King N."/>
            <person name="Lang F.B.F."/>
            <person name="Roger A.J."/>
            <person name="Ruiz-Trillo I."/>
            <person name="Haas B."/>
            <person name="Nusbaum C."/>
            <person name="Birren B."/>
        </authorList>
    </citation>
    <scope>NUCLEOTIDE SEQUENCE [LARGE SCALE GENOMIC DNA]</scope>
    <source>
        <strain evidence="8 9">JP610</strain>
    </source>
</reference>
<evidence type="ECO:0000313" key="9">
    <source>
        <dbReference type="Proteomes" id="UP000054560"/>
    </source>
</evidence>
<dbReference type="EMBL" id="KQ242345">
    <property type="protein sequence ID" value="KNC79213.1"/>
    <property type="molecule type" value="Genomic_DNA"/>
</dbReference>
<name>A0A0L0FTB6_9EUKA</name>
<dbReference type="OrthoDB" id="245150at2759"/>
<dbReference type="Pfam" id="PF05871">
    <property type="entry name" value="ESCRT-II"/>
    <property type="match status" value="1"/>
</dbReference>
<dbReference type="InterPro" id="IPR014041">
    <property type="entry name" value="ESCRT-II_cplx_Vps25-sub_N"/>
</dbReference>
<dbReference type="GO" id="GO:0042803">
    <property type="term" value="F:protein homodimerization activity"/>
    <property type="evidence" value="ECO:0007669"/>
    <property type="project" value="TreeGrafter"/>
</dbReference>
<accession>A0A0L0FTB6</accession>
<evidence type="ECO:0000256" key="1">
    <source>
        <dbReference type="ARBA" id="ARBA00004496"/>
    </source>
</evidence>
<protein>
    <recommendedName>
        <fullName evidence="3">Vacuolar protein-sorting-associated protein 25</fullName>
    </recommendedName>
    <alternativeName>
        <fullName evidence="7">ESCRT-II complex subunit VPS25</fullName>
    </alternativeName>
</protein>
<dbReference type="Gene3D" id="1.10.10.10">
    <property type="entry name" value="Winged helix-like DNA-binding domain superfamily/Winged helix DNA-binding domain"/>
    <property type="match status" value="1"/>
</dbReference>
<evidence type="ECO:0000256" key="5">
    <source>
        <dbReference type="ARBA" id="ARBA00022490"/>
    </source>
</evidence>
<dbReference type="eggNOG" id="KOG4068">
    <property type="taxonomic scope" value="Eukaryota"/>
</dbReference>
<evidence type="ECO:0000313" key="8">
    <source>
        <dbReference type="EMBL" id="KNC79213.1"/>
    </source>
</evidence>
<dbReference type="GO" id="GO:0043328">
    <property type="term" value="P:protein transport to vacuole involved in ubiquitin-dependent protein catabolic process via the multivesicular body sorting pathway"/>
    <property type="evidence" value="ECO:0007669"/>
    <property type="project" value="TreeGrafter"/>
</dbReference>
<evidence type="ECO:0000256" key="2">
    <source>
        <dbReference type="ARBA" id="ARBA00009674"/>
    </source>
</evidence>
<keyword evidence="5" id="KW-0963">Cytoplasm</keyword>
<dbReference type="InterPro" id="IPR008570">
    <property type="entry name" value="ESCRT-II_cplx_Vps25-sub"/>
</dbReference>
<evidence type="ECO:0000256" key="4">
    <source>
        <dbReference type="ARBA" id="ARBA00022448"/>
    </source>
</evidence>
<evidence type="ECO:0000256" key="7">
    <source>
        <dbReference type="ARBA" id="ARBA00030094"/>
    </source>
</evidence>
<keyword evidence="6" id="KW-0653">Protein transport</keyword>
<comment type="subcellular location">
    <subcellularLocation>
        <location evidence="1">Cytoplasm</location>
    </subcellularLocation>
</comment>
<sequence length="182" mass="21379">MVSANDFEWPDMYNFPPFFTLQRTEKTQERQLEQWSELIKAYYKHTIAYELTITEAAGSELFRNAEINRRASDELIQKIISTLEKSGNAECIDQDRNRFRIYWRSIAAWANTIYSWIEKTSRTDMVLTFYELREGDESEGEEFHGMDLVTFQKALEDLEKVGKCTIFQGDETDGDGVKFYSV</sequence>
<evidence type="ECO:0000256" key="6">
    <source>
        <dbReference type="ARBA" id="ARBA00022927"/>
    </source>
</evidence>
<dbReference type="InterPro" id="IPR036388">
    <property type="entry name" value="WH-like_DNA-bd_sf"/>
</dbReference>
<dbReference type="PANTHER" id="PTHR13149">
    <property type="entry name" value="VACUOLAR PROTEIN SORTING-ASSOCIATED PROTEIN VPS25"/>
    <property type="match status" value="1"/>
</dbReference>
<dbReference type="GeneID" id="25908886"/>
<dbReference type="GO" id="GO:0016236">
    <property type="term" value="P:macroautophagy"/>
    <property type="evidence" value="ECO:0007669"/>
    <property type="project" value="UniProtKB-ARBA"/>
</dbReference>
<dbReference type="InterPro" id="IPR036390">
    <property type="entry name" value="WH_DNA-bd_sf"/>
</dbReference>
<dbReference type="FunFam" id="1.10.10.10:FF:000141">
    <property type="entry name" value="vacuolar protein-sorting-associated protein 25"/>
    <property type="match status" value="1"/>
</dbReference>
<dbReference type="PANTHER" id="PTHR13149:SF0">
    <property type="entry name" value="VACUOLAR PROTEIN-SORTING-ASSOCIATED PROTEIN 25"/>
    <property type="match status" value="1"/>
</dbReference>
<evidence type="ECO:0000256" key="3">
    <source>
        <dbReference type="ARBA" id="ARBA00017934"/>
    </source>
</evidence>
<dbReference type="RefSeq" id="XP_014153115.1">
    <property type="nucleotide sequence ID" value="XM_014297640.1"/>
</dbReference>
<dbReference type="GO" id="GO:0000814">
    <property type="term" value="C:ESCRT II complex"/>
    <property type="evidence" value="ECO:0007669"/>
    <property type="project" value="InterPro"/>
</dbReference>
<gene>
    <name evidence="8" type="ORF">SARC_08382</name>
</gene>
<keyword evidence="4" id="KW-0813">Transport</keyword>
<dbReference type="FunFam" id="1.10.10.570:FF:000003">
    <property type="entry name" value="Vacuolar protein-sorting-associated protein 25"/>
    <property type="match status" value="1"/>
</dbReference>
<dbReference type="GO" id="GO:0005198">
    <property type="term" value="F:structural molecule activity"/>
    <property type="evidence" value="ECO:0007669"/>
    <property type="project" value="TreeGrafter"/>
</dbReference>
<dbReference type="AlphaFoldDB" id="A0A0L0FTB6"/>
<dbReference type="Gene3D" id="1.10.10.570">
    <property type="entry name" value="Winged helix' DNA-binding domain. Chain C. Domain 1"/>
    <property type="match status" value="1"/>
</dbReference>